<sequence>MQSLRKSSQERMRTFSLFVLRHLGLIFITGTTPLMHCAQFVEVMEIEAFELKQILTFFVSLASNFETLLIGYCSAVAYA</sequence>
<proteinExistence type="predicted"/>
<evidence type="ECO:0000313" key="2">
    <source>
        <dbReference type="EMBL" id="GIY53213.1"/>
    </source>
</evidence>
<feature type="transmembrane region" description="Helical" evidence="1">
    <location>
        <begin position="54"/>
        <end position="78"/>
    </location>
</feature>
<comment type="caution">
    <text evidence="2">The sequence shown here is derived from an EMBL/GenBank/DDBJ whole genome shotgun (WGS) entry which is preliminary data.</text>
</comment>
<evidence type="ECO:0000313" key="3">
    <source>
        <dbReference type="Proteomes" id="UP001054945"/>
    </source>
</evidence>
<gene>
    <name evidence="2" type="ORF">CEXT_170291</name>
</gene>
<organism evidence="2 3">
    <name type="scientific">Caerostris extrusa</name>
    <name type="common">Bark spider</name>
    <name type="synonym">Caerostris bankana</name>
    <dbReference type="NCBI Taxonomy" id="172846"/>
    <lineage>
        <taxon>Eukaryota</taxon>
        <taxon>Metazoa</taxon>
        <taxon>Ecdysozoa</taxon>
        <taxon>Arthropoda</taxon>
        <taxon>Chelicerata</taxon>
        <taxon>Arachnida</taxon>
        <taxon>Araneae</taxon>
        <taxon>Araneomorphae</taxon>
        <taxon>Entelegynae</taxon>
        <taxon>Araneoidea</taxon>
        <taxon>Araneidae</taxon>
        <taxon>Caerostris</taxon>
    </lineage>
</organism>
<name>A0AAV4U5V6_CAEEX</name>
<dbReference type="AlphaFoldDB" id="A0AAV4U5V6"/>
<reference evidence="2 3" key="1">
    <citation type="submission" date="2021-06" db="EMBL/GenBank/DDBJ databases">
        <title>Caerostris extrusa draft genome.</title>
        <authorList>
            <person name="Kono N."/>
            <person name="Arakawa K."/>
        </authorList>
    </citation>
    <scope>NUCLEOTIDE SEQUENCE [LARGE SCALE GENOMIC DNA]</scope>
</reference>
<protein>
    <submittedName>
        <fullName evidence="2">Uncharacterized protein</fullName>
    </submittedName>
</protein>
<dbReference type="Proteomes" id="UP001054945">
    <property type="component" value="Unassembled WGS sequence"/>
</dbReference>
<keyword evidence="3" id="KW-1185">Reference proteome</keyword>
<dbReference type="EMBL" id="BPLR01012331">
    <property type="protein sequence ID" value="GIY53213.1"/>
    <property type="molecule type" value="Genomic_DNA"/>
</dbReference>
<keyword evidence="1" id="KW-1133">Transmembrane helix</keyword>
<feature type="transmembrane region" description="Helical" evidence="1">
    <location>
        <begin position="12"/>
        <end position="34"/>
    </location>
</feature>
<keyword evidence="1" id="KW-0472">Membrane</keyword>
<accession>A0AAV4U5V6</accession>
<evidence type="ECO:0000256" key="1">
    <source>
        <dbReference type="SAM" id="Phobius"/>
    </source>
</evidence>
<keyword evidence="1" id="KW-0812">Transmembrane</keyword>